<feature type="domain" description="WCX" evidence="2">
    <location>
        <begin position="249"/>
        <end position="323"/>
    </location>
</feature>
<dbReference type="InterPro" id="IPR026881">
    <property type="entry name" value="WYL_dom"/>
</dbReference>
<comment type="caution">
    <text evidence="3">The sequence shown here is derived from an EMBL/GenBank/DDBJ whole genome shotgun (WGS) entry which is preliminary data.</text>
</comment>
<dbReference type="InterPro" id="IPR057727">
    <property type="entry name" value="WCX_dom"/>
</dbReference>
<evidence type="ECO:0000313" key="4">
    <source>
        <dbReference type="Proteomes" id="UP000070366"/>
    </source>
</evidence>
<feature type="domain" description="WYL" evidence="1">
    <location>
        <begin position="151"/>
        <end position="219"/>
    </location>
</feature>
<dbReference type="Pfam" id="PF25583">
    <property type="entry name" value="WCX"/>
    <property type="match status" value="1"/>
</dbReference>
<organism evidence="3 4">
    <name type="scientific">Christensenella minuta</name>
    <dbReference type="NCBI Taxonomy" id="626937"/>
    <lineage>
        <taxon>Bacteria</taxon>
        <taxon>Bacillati</taxon>
        <taxon>Bacillota</taxon>
        <taxon>Clostridia</taxon>
        <taxon>Christensenellales</taxon>
        <taxon>Christensenellaceae</taxon>
        <taxon>Christensenella</taxon>
    </lineage>
</organism>
<evidence type="ECO:0000259" key="2">
    <source>
        <dbReference type="Pfam" id="PF25583"/>
    </source>
</evidence>
<evidence type="ECO:0000313" key="3">
    <source>
        <dbReference type="EMBL" id="KXK64605.1"/>
    </source>
</evidence>
<keyword evidence="4" id="KW-1185">Reference proteome</keyword>
<dbReference type="Proteomes" id="UP000070366">
    <property type="component" value="Unassembled WGS sequence"/>
</dbReference>
<accession>A0A136Q1R8</accession>
<name>A0A136Q1R8_9FIRM</name>
<dbReference type="PROSITE" id="PS52050">
    <property type="entry name" value="WYL"/>
    <property type="match status" value="1"/>
</dbReference>
<gene>
    <name evidence="3" type="ORF">HMPREF3293_02685</name>
</gene>
<dbReference type="InterPro" id="IPR051534">
    <property type="entry name" value="CBASS_pafABC_assoc_protein"/>
</dbReference>
<proteinExistence type="predicted"/>
<evidence type="ECO:0000259" key="1">
    <source>
        <dbReference type="Pfam" id="PF13280"/>
    </source>
</evidence>
<dbReference type="PANTHER" id="PTHR34580:SF1">
    <property type="entry name" value="PROTEIN PAFC"/>
    <property type="match status" value="1"/>
</dbReference>
<reference evidence="3 4" key="1">
    <citation type="submission" date="2016-02" db="EMBL/GenBank/DDBJ databases">
        <authorList>
            <person name="Wen L."/>
            <person name="He K."/>
            <person name="Yang H."/>
        </authorList>
    </citation>
    <scope>NUCLEOTIDE SEQUENCE [LARGE SCALE GENOMIC DNA]</scope>
    <source>
        <strain evidence="3 4">DSM 22607</strain>
    </source>
</reference>
<dbReference type="STRING" id="626937.HMPREF3293_02685"/>
<dbReference type="KEGG" id="cmiu:B1H56_07690"/>
<dbReference type="RefSeq" id="WP_066521876.1">
    <property type="nucleotide sequence ID" value="NZ_CABMOF010000006.1"/>
</dbReference>
<protein>
    <submittedName>
        <fullName evidence="3">Uncharacterized protein</fullName>
    </submittedName>
</protein>
<dbReference type="OrthoDB" id="9767131at2"/>
<dbReference type="PANTHER" id="PTHR34580">
    <property type="match status" value="1"/>
</dbReference>
<sequence>MSNKSTSTERQLFILSLLSQRKSGYTINEIIDSLKRMADIDATRRMVARDMDYISQNFFVYEEEHDGKLVYKADKYALSDMDFSMAEVVSLYFTQQVLQTYESLGMAKDALKIVRRILGKLPELSRSAMENVEKMIKIVPEAAADSETDEEILALVQEALETSRSLRLRYHSFSSGETAERVFDPYVLEVREGCWHTIGFCHLRGAVRDLRVSRIEDAELLGETFTVPRRFYEDYRKTRFDKLAGEELTDIRVRFTGDAARLVKEYHARKADRLADENGAVLFEKKAAITPDIKSWLLSFGAQAEVLAPEGLKQNLKEEIRRMSALYREEQ</sequence>
<dbReference type="EMBL" id="LSZW01000064">
    <property type="protein sequence ID" value="KXK64605.1"/>
    <property type="molecule type" value="Genomic_DNA"/>
</dbReference>
<dbReference type="Pfam" id="PF13280">
    <property type="entry name" value="WYL"/>
    <property type="match status" value="1"/>
</dbReference>
<dbReference type="AlphaFoldDB" id="A0A136Q1R8"/>